<organism evidence="10 11">
    <name type="scientific">Tsukamurella soli</name>
    <dbReference type="NCBI Taxonomy" id="644556"/>
    <lineage>
        <taxon>Bacteria</taxon>
        <taxon>Bacillati</taxon>
        <taxon>Actinomycetota</taxon>
        <taxon>Actinomycetes</taxon>
        <taxon>Mycobacteriales</taxon>
        <taxon>Tsukamurellaceae</taxon>
        <taxon>Tsukamurella</taxon>
    </lineage>
</organism>
<proteinExistence type="predicted"/>
<dbReference type="PROSITE" id="PS50893">
    <property type="entry name" value="ABC_TRANSPORTER_2"/>
    <property type="match status" value="1"/>
</dbReference>
<evidence type="ECO:0000256" key="8">
    <source>
        <dbReference type="SAM" id="MobiDB-lite"/>
    </source>
</evidence>
<keyword evidence="4" id="KW-0067">ATP-binding</keyword>
<dbReference type="InterPro" id="IPR003593">
    <property type="entry name" value="AAA+_ATPase"/>
</dbReference>
<keyword evidence="2" id="KW-1003">Cell membrane</keyword>
<dbReference type="Pfam" id="PF12857">
    <property type="entry name" value="TOBE_3"/>
    <property type="match status" value="1"/>
</dbReference>
<dbReference type="InterPro" id="IPR027417">
    <property type="entry name" value="P-loop_NTPase"/>
</dbReference>
<keyword evidence="11" id="KW-1185">Reference proteome</keyword>
<dbReference type="PANTHER" id="PTHR42781:SF4">
    <property type="entry name" value="SPERMIDINE_PUTRESCINE IMPORT ATP-BINDING PROTEIN POTA"/>
    <property type="match status" value="1"/>
</dbReference>
<dbReference type="SMART" id="SM00382">
    <property type="entry name" value="AAA"/>
    <property type="match status" value="1"/>
</dbReference>
<dbReference type="PROSITE" id="PS00211">
    <property type="entry name" value="ABC_TRANSPORTER_1"/>
    <property type="match status" value="1"/>
</dbReference>
<accession>A0ABP8JD15</accession>
<sequence length="357" mass="38391">MTSEAQTNEAAPVSAPARSADPADGPVTIRVVGANKRYGDFAALDNVSLDIPDGSLTALLGPSGSGKSTLLRSIAGLDHLDSGEVFINGDNVSRATPQQRDIGFVFQHYAAFKHMTVRENVAFGLKIRKRPAAEVTSKVDELLEVVGLAGFQTRYPAQLSGGQRQRMALARALAVDPQVLLLDEPFGALDAKVREELRSWLRRLHEEVHVTTVIVTHDQEEALDIADRIAVLNKGRIEQVGTPEDVYDRPATPFVMSFLGSVAKLNGVLVRPHDIRVGLTPDMALAGGPTADEAGVTRAEVQRVVYLGFEVRVELKNAATGETFHAQITRGDAAALGLQEGDDVYVRATHVPEIAVP</sequence>
<comment type="caution">
    <text evidence="10">The sequence shown here is derived from an EMBL/GenBank/DDBJ whole genome shotgun (WGS) entry which is preliminary data.</text>
</comment>
<feature type="domain" description="ABC transporter" evidence="9">
    <location>
        <begin position="29"/>
        <end position="259"/>
    </location>
</feature>
<evidence type="ECO:0000313" key="11">
    <source>
        <dbReference type="Proteomes" id="UP001500635"/>
    </source>
</evidence>
<dbReference type="Proteomes" id="UP001500635">
    <property type="component" value="Unassembled WGS sequence"/>
</dbReference>
<dbReference type="Gene3D" id="3.40.50.300">
    <property type="entry name" value="P-loop containing nucleotide triphosphate hydrolases"/>
    <property type="match status" value="1"/>
</dbReference>
<name>A0ABP8JD15_9ACTN</name>
<feature type="region of interest" description="Disordered" evidence="8">
    <location>
        <begin position="1"/>
        <end position="25"/>
    </location>
</feature>
<gene>
    <name evidence="10" type="ORF">GCM10023147_14930</name>
</gene>
<evidence type="ECO:0000256" key="3">
    <source>
        <dbReference type="ARBA" id="ARBA00022741"/>
    </source>
</evidence>
<evidence type="ECO:0000256" key="5">
    <source>
        <dbReference type="ARBA" id="ARBA00022967"/>
    </source>
</evidence>
<keyword evidence="6" id="KW-0764">Sulfate transport</keyword>
<dbReference type="SUPFAM" id="SSF50331">
    <property type="entry name" value="MOP-like"/>
    <property type="match status" value="1"/>
</dbReference>
<keyword evidence="7" id="KW-0472">Membrane</keyword>
<dbReference type="InterPro" id="IPR024765">
    <property type="entry name" value="TOBE-like"/>
</dbReference>
<evidence type="ECO:0000256" key="6">
    <source>
        <dbReference type="ARBA" id="ARBA00023032"/>
    </source>
</evidence>
<evidence type="ECO:0000256" key="7">
    <source>
        <dbReference type="ARBA" id="ARBA00023136"/>
    </source>
</evidence>
<dbReference type="SUPFAM" id="SSF52540">
    <property type="entry name" value="P-loop containing nucleoside triphosphate hydrolases"/>
    <property type="match status" value="1"/>
</dbReference>
<dbReference type="InterPro" id="IPR003439">
    <property type="entry name" value="ABC_transporter-like_ATP-bd"/>
</dbReference>
<evidence type="ECO:0000259" key="9">
    <source>
        <dbReference type="PROSITE" id="PS50893"/>
    </source>
</evidence>
<evidence type="ECO:0000256" key="4">
    <source>
        <dbReference type="ARBA" id="ARBA00022840"/>
    </source>
</evidence>
<dbReference type="InterPro" id="IPR008995">
    <property type="entry name" value="Mo/tungstate-bd_C_term_dom"/>
</dbReference>
<evidence type="ECO:0000256" key="1">
    <source>
        <dbReference type="ARBA" id="ARBA00022448"/>
    </source>
</evidence>
<dbReference type="InterPro" id="IPR017871">
    <property type="entry name" value="ABC_transporter-like_CS"/>
</dbReference>
<keyword evidence="1" id="KW-0813">Transport</keyword>
<reference evidence="11" key="1">
    <citation type="journal article" date="2019" name="Int. J. Syst. Evol. Microbiol.">
        <title>The Global Catalogue of Microorganisms (GCM) 10K type strain sequencing project: providing services to taxonomists for standard genome sequencing and annotation.</title>
        <authorList>
            <consortium name="The Broad Institute Genomics Platform"/>
            <consortium name="The Broad Institute Genome Sequencing Center for Infectious Disease"/>
            <person name="Wu L."/>
            <person name="Ma J."/>
        </authorList>
    </citation>
    <scope>NUCLEOTIDE SEQUENCE [LARGE SCALE GENOMIC DNA]</scope>
    <source>
        <strain evidence="11">JCM 17688</strain>
    </source>
</reference>
<dbReference type="CDD" id="cd03296">
    <property type="entry name" value="ABC_CysA_sulfate_importer"/>
    <property type="match status" value="1"/>
</dbReference>
<dbReference type="EMBL" id="BAABFR010000017">
    <property type="protein sequence ID" value="GAA4388896.1"/>
    <property type="molecule type" value="Genomic_DNA"/>
</dbReference>
<dbReference type="Pfam" id="PF00005">
    <property type="entry name" value="ABC_tran"/>
    <property type="match status" value="1"/>
</dbReference>
<dbReference type="PANTHER" id="PTHR42781">
    <property type="entry name" value="SPERMIDINE/PUTRESCINE IMPORT ATP-BINDING PROTEIN POTA"/>
    <property type="match status" value="1"/>
</dbReference>
<protein>
    <submittedName>
        <fullName evidence="10">TOBE-like domain-containing protein</fullName>
    </submittedName>
</protein>
<evidence type="ECO:0000313" key="10">
    <source>
        <dbReference type="EMBL" id="GAA4388896.1"/>
    </source>
</evidence>
<dbReference type="InterPro" id="IPR050093">
    <property type="entry name" value="ABC_SmlMolc_Importer"/>
</dbReference>
<dbReference type="InterPro" id="IPR005666">
    <property type="entry name" value="Sulph_transpt1"/>
</dbReference>
<evidence type="ECO:0000256" key="2">
    <source>
        <dbReference type="ARBA" id="ARBA00022475"/>
    </source>
</evidence>
<dbReference type="NCBIfam" id="TIGR00968">
    <property type="entry name" value="3a0106s01"/>
    <property type="match status" value="1"/>
</dbReference>
<keyword evidence="3" id="KW-0547">Nucleotide-binding</keyword>
<keyword evidence="5" id="KW-1278">Translocase</keyword>